<evidence type="ECO:0000313" key="1">
    <source>
        <dbReference type="EMBL" id="ORA25482.1"/>
    </source>
</evidence>
<dbReference type="RefSeq" id="WP_083169660.1">
    <property type="nucleotide sequence ID" value="NZ_MVHF01000053.1"/>
</dbReference>
<dbReference type="STRING" id="1927124.BST13_32905"/>
<keyword evidence="2" id="KW-1185">Reference proteome</keyword>
<dbReference type="AlphaFoldDB" id="A0A1X0A652"/>
<dbReference type="OrthoDB" id="4690318at2"/>
<organism evidence="1 2">
    <name type="scientific">Mycobacterium aquaticum</name>
    <dbReference type="NCBI Taxonomy" id="1927124"/>
    <lineage>
        <taxon>Bacteria</taxon>
        <taxon>Bacillati</taxon>
        <taxon>Actinomycetota</taxon>
        <taxon>Actinomycetes</taxon>
        <taxon>Mycobacteriales</taxon>
        <taxon>Mycobacteriaceae</taxon>
        <taxon>Mycobacterium</taxon>
    </lineage>
</organism>
<dbReference type="SUPFAM" id="SSF159245">
    <property type="entry name" value="AttH-like"/>
    <property type="match status" value="1"/>
</dbReference>
<evidence type="ECO:0008006" key="3">
    <source>
        <dbReference type="Google" id="ProtNLM"/>
    </source>
</evidence>
<name>A0A1X0A652_9MYCO</name>
<dbReference type="EMBL" id="MVHF01000053">
    <property type="protein sequence ID" value="ORA25482.1"/>
    <property type="molecule type" value="Genomic_DNA"/>
</dbReference>
<dbReference type="Proteomes" id="UP000192448">
    <property type="component" value="Unassembled WGS sequence"/>
</dbReference>
<protein>
    <recommendedName>
        <fullName evidence="3">AttH domain-containing protein</fullName>
    </recommendedName>
</protein>
<comment type="caution">
    <text evidence="1">The sequence shown here is derived from an EMBL/GenBank/DDBJ whole genome shotgun (WGS) entry which is preliminary data.</text>
</comment>
<accession>A0A1X0A652</accession>
<reference evidence="1 2" key="1">
    <citation type="submission" date="2017-02" db="EMBL/GenBank/DDBJ databases">
        <title>The new phylogeny of genus Mycobacterium.</title>
        <authorList>
            <person name="Tortoli E."/>
            <person name="Trovato A."/>
            <person name="Cirillo D.M."/>
        </authorList>
    </citation>
    <scope>NUCLEOTIDE SEQUENCE [LARGE SCALE GENOMIC DNA]</scope>
    <source>
        <strain evidence="1 2">RW6</strain>
    </source>
</reference>
<evidence type="ECO:0000313" key="2">
    <source>
        <dbReference type="Proteomes" id="UP000192448"/>
    </source>
</evidence>
<proteinExistence type="predicted"/>
<sequence length="336" mass="37430">MTLAASDFLRAPVLAAAEPAGFKEWHHFVVHGRTGRFLINFSLACEETPGGRSRMVPRVIVIAHDRQWTGAVERFAETALDISADLGACAMGANRMTVRPDGYEVLIDLPGVRGEVRLTPVSRPFAVNNQPVGQGRMSWLFVPRLRADGWLRIADREHRLESDLAYHDHNWGRFRWGDDFGWTWGTILPAEPGGLWSAVLLQMTDRRRLRFLSQALYVWRRDEPAVIFRHAEVRIRTSGRLDRAPDCTLPPPMRLLIDGDVPGVPEHVAVSATRAGDTVHAEFRPESYARLAQPSEVSLDRSTVLCEASGTARMTGSINGEAVDFTGTGVFEFLHG</sequence>
<gene>
    <name evidence="1" type="ORF">BST13_32905</name>
</gene>